<evidence type="ECO:0000256" key="1">
    <source>
        <dbReference type="ARBA" id="ARBA00023015"/>
    </source>
</evidence>
<dbReference type="Proteomes" id="UP000071927">
    <property type="component" value="Unassembled WGS sequence"/>
</dbReference>
<evidence type="ECO:0000256" key="3">
    <source>
        <dbReference type="ARBA" id="ARBA00023163"/>
    </source>
</evidence>
<dbReference type="PATRIC" id="fig|315405.12.peg.389"/>
<dbReference type="Pfam" id="PF12833">
    <property type="entry name" value="HTH_18"/>
    <property type="match status" value="1"/>
</dbReference>
<feature type="domain" description="HTH araC/xylS-type" evidence="4">
    <location>
        <begin position="233"/>
        <end position="330"/>
    </location>
</feature>
<dbReference type="PANTHER" id="PTHR43280">
    <property type="entry name" value="ARAC-FAMILY TRANSCRIPTIONAL REGULATOR"/>
    <property type="match status" value="1"/>
</dbReference>
<dbReference type="PROSITE" id="PS00041">
    <property type="entry name" value="HTH_ARAC_FAMILY_1"/>
    <property type="match status" value="1"/>
</dbReference>
<dbReference type="PROSITE" id="PS01124">
    <property type="entry name" value="HTH_ARAC_FAMILY_2"/>
    <property type="match status" value="1"/>
</dbReference>
<organism evidence="5 6">
    <name type="scientific">Streptococcus gallolyticus</name>
    <dbReference type="NCBI Taxonomy" id="315405"/>
    <lineage>
        <taxon>Bacteria</taxon>
        <taxon>Bacillati</taxon>
        <taxon>Bacillota</taxon>
        <taxon>Bacilli</taxon>
        <taxon>Lactobacillales</taxon>
        <taxon>Streptococcaceae</taxon>
        <taxon>Streptococcus</taxon>
    </lineage>
</organism>
<evidence type="ECO:0000259" key="4">
    <source>
        <dbReference type="PROSITE" id="PS01124"/>
    </source>
</evidence>
<dbReference type="RefSeq" id="WP_061459771.1">
    <property type="nucleotide sequence ID" value="NZ_KQ970569.1"/>
</dbReference>
<gene>
    <name evidence="5" type="ORF">SGADD03_00293</name>
</gene>
<dbReference type="Gene3D" id="1.10.10.60">
    <property type="entry name" value="Homeodomain-like"/>
    <property type="match status" value="2"/>
</dbReference>
<dbReference type="PANTHER" id="PTHR43280:SF28">
    <property type="entry name" value="HTH-TYPE TRANSCRIPTIONAL ACTIVATOR RHAS"/>
    <property type="match status" value="1"/>
</dbReference>
<dbReference type="InterPro" id="IPR018060">
    <property type="entry name" value="HTH_AraC"/>
</dbReference>
<dbReference type="InterPro" id="IPR014710">
    <property type="entry name" value="RmlC-like_jellyroll"/>
</dbReference>
<sequence length="332" mass="38794">MDTNVLERLRHNNQNPVDWEKVKYGFKADITGHIDNEPIYNFFQTLTDNLEITTNAISVSVQPIRSYIPFHVHNYVEIIVPLLGNCRFESRNGIIEIGQEDIMIVGRGTVHRVHEIDPTTIVVNIALQPSAFSFNDLNFMLHPGGGQSISNILFTILNDENYGDSQYNLFRIQHDKKIVSLIYDIIDEYYQNDIQANQIIHFNVLTLFSRLIRHFYHTDYSVERSKNHQNTLMPMLLYIEEHYADITLEKMADYFGFNPNYLSSYLKKNTGMTFIKLVHLQRVNVAAEYLQYTKAPIEQISVKVGYENPSYFYKMFRKILGVSPKEYRIENS</sequence>
<dbReference type="Gene3D" id="2.60.120.10">
    <property type="entry name" value="Jelly Rolls"/>
    <property type="match status" value="1"/>
</dbReference>
<dbReference type="GO" id="GO:0003700">
    <property type="term" value="F:DNA-binding transcription factor activity"/>
    <property type="evidence" value="ECO:0007669"/>
    <property type="project" value="InterPro"/>
</dbReference>
<dbReference type="InterPro" id="IPR020449">
    <property type="entry name" value="Tscrpt_reg_AraC-type_HTH"/>
</dbReference>
<reference evidence="5 6" key="1">
    <citation type="submission" date="2016-01" db="EMBL/GenBank/DDBJ databases">
        <title>Highly variable Streptococcus oralis are common among viridans streptococci isolated from primates.</title>
        <authorList>
            <person name="Denapaite D."/>
            <person name="Rieger M."/>
            <person name="Koendgen S."/>
            <person name="Brueckner R."/>
            <person name="Ochigava I."/>
            <person name="Kappeler P."/>
            <person name="Maetz-Rensing K."/>
            <person name="Leendertz F."/>
            <person name="Hakenbeck R."/>
        </authorList>
    </citation>
    <scope>NUCLEOTIDE SEQUENCE [LARGE SCALE GENOMIC DNA]</scope>
    <source>
        <strain evidence="5 6">DD03</strain>
    </source>
</reference>
<dbReference type="SUPFAM" id="SSF51215">
    <property type="entry name" value="Regulatory protein AraC"/>
    <property type="match status" value="1"/>
</dbReference>
<dbReference type="GO" id="GO:0043565">
    <property type="term" value="F:sequence-specific DNA binding"/>
    <property type="evidence" value="ECO:0007669"/>
    <property type="project" value="InterPro"/>
</dbReference>
<dbReference type="PRINTS" id="PR00032">
    <property type="entry name" value="HTHARAC"/>
</dbReference>
<accession>A0A139R5Y0</accession>
<comment type="caution">
    <text evidence="5">The sequence shown here is derived from an EMBL/GenBank/DDBJ whole genome shotgun (WGS) entry which is preliminary data.</text>
</comment>
<name>A0A139R5Y0_9STRE</name>
<proteinExistence type="predicted"/>
<evidence type="ECO:0000313" key="6">
    <source>
        <dbReference type="Proteomes" id="UP000071927"/>
    </source>
</evidence>
<dbReference type="AlphaFoldDB" id="A0A139R5Y0"/>
<keyword evidence="2" id="KW-0238">DNA-binding</keyword>
<evidence type="ECO:0000256" key="2">
    <source>
        <dbReference type="ARBA" id="ARBA00023125"/>
    </source>
</evidence>
<dbReference type="InterPro" id="IPR009057">
    <property type="entry name" value="Homeodomain-like_sf"/>
</dbReference>
<dbReference type="SUPFAM" id="SSF46689">
    <property type="entry name" value="Homeodomain-like"/>
    <property type="match status" value="1"/>
</dbReference>
<dbReference type="EMBL" id="LQXV01000098">
    <property type="protein sequence ID" value="KXU10171.1"/>
    <property type="molecule type" value="Genomic_DNA"/>
</dbReference>
<dbReference type="SMART" id="SM00342">
    <property type="entry name" value="HTH_ARAC"/>
    <property type="match status" value="1"/>
</dbReference>
<keyword evidence="3" id="KW-0804">Transcription</keyword>
<evidence type="ECO:0000313" key="5">
    <source>
        <dbReference type="EMBL" id="KXU10171.1"/>
    </source>
</evidence>
<keyword evidence="1" id="KW-0805">Transcription regulation</keyword>
<dbReference type="InterPro" id="IPR018062">
    <property type="entry name" value="HTH_AraC-typ_CS"/>
</dbReference>
<dbReference type="InterPro" id="IPR037923">
    <property type="entry name" value="HTH-like"/>
</dbReference>
<protein>
    <submittedName>
        <fullName evidence="5">Melibiose operon regulatory protein</fullName>
    </submittedName>
</protein>